<accession>A0A4Z2EAJ2</accession>
<sequence length="48" mass="4850">MCSGFRVAHLDREAGVWGPAHKEPPLSGGVASDVSASVPARDAAACCL</sequence>
<protein>
    <submittedName>
        <fullName evidence="1">Uncharacterized protein</fullName>
    </submittedName>
</protein>
<reference evidence="1 2" key="1">
    <citation type="submission" date="2019-03" db="EMBL/GenBank/DDBJ databases">
        <title>First draft genome of Liparis tanakae, snailfish: a comprehensive survey of snailfish specific genes.</title>
        <authorList>
            <person name="Kim W."/>
            <person name="Song I."/>
            <person name="Jeong J.-H."/>
            <person name="Kim D."/>
            <person name="Kim S."/>
            <person name="Ryu S."/>
            <person name="Song J.Y."/>
            <person name="Lee S.K."/>
        </authorList>
    </citation>
    <scope>NUCLEOTIDE SEQUENCE [LARGE SCALE GENOMIC DNA]</scope>
    <source>
        <tissue evidence="1">Muscle</tissue>
    </source>
</reference>
<organism evidence="1 2">
    <name type="scientific">Liparis tanakae</name>
    <name type="common">Tanaka's snailfish</name>
    <dbReference type="NCBI Taxonomy" id="230148"/>
    <lineage>
        <taxon>Eukaryota</taxon>
        <taxon>Metazoa</taxon>
        <taxon>Chordata</taxon>
        <taxon>Craniata</taxon>
        <taxon>Vertebrata</taxon>
        <taxon>Euteleostomi</taxon>
        <taxon>Actinopterygii</taxon>
        <taxon>Neopterygii</taxon>
        <taxon>Teleostei</taxon>
        <taxon>Neoteleostei</taxon>
        <taxon>Acanthomorphata</taxon>
        <taxon>Eupercaria</taxon>
        <taxon>Perciformes</taxon>
        <taxon>Cottioidei</taxon>
        <taxon>Cottales</taxon>
        <taxon>Liparidae</taxon>
        <taxon>Liparis</taxon>
    </lineage>
</organism>
<evidence type="ECO:0000313" key="2">
    <source>
        <dbReference type="Proteomes" id="UP000314294"/>
    </source>
</evidence>
<dbReference type="AlphaFoldDB" id="A0A4Z2EAJ2"/>
<name>A0A4Z2EAJ2_9TELE</name>
<evidence type="ECO:0000313" key="1">
    <source>
        <dbReference type="EMBL" id="TNN25775.1"/>
    </source>
</evidence>
<dbReference type="Proteomes" id="UP000314294">
    <property type="component" value="Unassembled WGS sequence"/>
</dbReference>
<dbReference type="EMBL" id="SRLO01011704">
    <property type="protein sequence ID" value="TNN25775.1"/>
    <property type="molecule type" value="Genomic_DNA"/>
</dbReference>
<gene>
    <name evidence="1" type="ORF">EYF80_064093</name>
</gene>
<proteinExistence type="predicted"/>
<comment type="caution">
    <text evidence="1">The sequence shown here is derived from an EMBL/GenBank/DDBJ whole genome shotgun (WGS) entry which is preliminary data.</text>
</comment>
<keyword evidence="2" id="KW-1185">Reference proteome</keyword>